<comment type="caution">
    <text evidence="3">The sequence shown here is derived from an EMBL/GenBank/DDBJ whole genome shotgun (WGS) entry which is preliminary data.</text>
</comment>
<keyword evidence="2" id="KW-0963">Cytoplasm</keyword>
<comment type="similarity">
    <text evidence="1 2">Belongs to the Iojap/RsfS family.</text>
</comment>
<keyword evidence="2" id="KW-0678">Repressor</keyword>
<comment type="subcellular location">
    <subcellularLocation>
        <location evidence="2">Cytoplasm</location>
    </subcellularLocation>
</comment>
<evidence type="ECO:0000313" key="3">
    <source>
        <dbReference type="EMBL" id="HGV97633.1"/>
    </source>
</evidence>
<dbReference type="HAMAP" id="MF_01477">
    <property type="entry name" value="Iojap_RsfS"/>
    <property type="match status" value="1"/>
</dbReference>
<dbReference type="PANTHER" id="PTHR21043">
    <property type="entry name" value="IOJAP SUPERFAMILY ORTHOLOG"/>
    <property type="match status" value="1"/>
</dbReference>
<organism evidence="3">
    <name type="scientific">candidate division WOR-3 bacterium</name>
    <dbReference type="NCBI Taxonomy" id="2052148"/>
    <lineage>
        <taxon>Bacteria</taxon>
        <taxon>Bacteria division WOR-3</taxon>
    </lineage>
</organism>
<proteinExistence type="inferred from homology"/>
<dbReference type="PANTHER" id="PTHR21043:SF0">
    <property type="entry name" value="MITOCHONDRIAL ASSEMBLY OF RIBOSOMAL LARGE SUBUNIT PROTEIN 1"/>
    <property type="match status" value="1"/>
</dbReference>
<keyword evidence="2" id="KW-0810">Translation regulation</keyword>
<dbReference type="SUPFAM" id="SSF81301">
    <property type="entry name" value="Nucleotidyltransferase"/>
    <property type="match status" value="1"/>
</dbReference>
<dbReference type="GO" id="GO:0005737">
    <property type="term" value="C:cytoplasm"/>
    <property type="evidence" value="ECO:0007669"/>
    <property type="project" value="UniProtKB-SubCell"/>
</dbReference>
<dbReference type="EMBL" id="DTGZ01000092">
    <property type="protein sequence ID" value="HGV97633.1"/>
    <property type="molecule type" value="Genomic_DNA"/>
</dbReference>
<dbReference type="InterPro" id="IPR043519">
    <property type="entry name" value="NT_sf"/>
</dbReference>
<gene>
    <name evidence="2 3" type="primary">rsfS</name>
    <name evidence="3" type="ORF">ENV60_04990</name>
</gene>
<sequence>MLKKSSKSRNLAKALARIISEKKGEEIVIFDLRGISPITDYFVIAQGLSEIHNRTIAQYLAEYEDPDHIEGMESGGWILLDYVDVIVHIFLKEVREFYGLERLWGDAPQVTWQNQ</sequence>
<dbReference type="GO" id="GO:0090071">
    <property type="term" value="P:negative regulation of ribosome biogenesis"/>
    <property type="evidence" value="ECO:0007669"/>
    <property type="project" value="UniProtKB-UniRule"/>
</dbReference>
<name>A0A7C4X9U5_UNCW3</name>
<comment type="function">
    <text evidence="2">Functions as a ribosomal silencing factor. Interacts with ribosomal protein uL14 (rplN), blocking formation of intersubunit bridge B8. Prevents association of the 30S and 50S ribosomal subunits and the formation of functional ribosomes, thus repressing translation.</text>
</comment>
<comment type="subunit">
    <text evidence="2">Interacts with ribosomal protein uL14 (rplN).</text>
</comment>
<dbReference type="GO" id="GO:0017148">
    <property type="term" value="P:negative regulation of translation"/>
    <property type="evidence" value="ECO:0007669"/>
    <property type="project" value="UniProtKB-UniRule"/>
</dbReference>
<reference evidence="3" key="1">
    <citation type="journal article" date="2020" name="mSystems">
        <title>Genome- and Community-Level Interaction Insights into Carbon Utilization and Element Cycling Functions of Hydrothermarchaeota in Hydrothermal Sediment.</title>
        <authorList>
            <person name="Zhou Z."/>
            <person name="Liu Y."/>
            <person name="Xu W."/>
            <person name="Pan J."/>
            <person name="Luo Z.H."/>
            <person name="Li M."/>
        </authorList>
    </citation>
    <scope>NUCLEOTIDE SEQUENCE [LARGE SCALE GENOMIC DNA]</scope>
    <source>
        <strain evidence="3">SpSt-774</strain>
    </source>
</reference>
<protein>
    <recommendedName>
        <fullName evidence="2">Ribosomal silencing factor RsfS</fullName>
    </recommendedName>
</protein>
<dbReference type="GO" id="GO:0043023">
    <property type="term" value="F:ribosomal large subunit binding"/>
    <property type="evidence" value="ECO:0007669"/>
    <property type="project" value="TreeGrafter"/>
</dbReference>
<evidence type="ECO:0000256" key="2">
    <source>
        <dbReference type="HAMAP-Rule" id="MF_01477"/>
    </source>
</evidence>
<dbReference type="GO" id="GO:0042256">
    <property type="term" value="P:cytosolic ribosome assembly"/>
    <property type="evidence" value="ECO:0007669"/>
    <property type="project" value="UniProtKB-UniRule"/>
</dbReference>
<dbReference type="Gene3D" id="3.30.460.10">
    <property type="entry name" value="Beta Polymerase, domain 2"/>
    <property type="match status" value="1"/>
</dbReference>
<accession>A0A7C4X9U5</accession>
<evidence type="ECO:0000256" key="1">
    <source>
        <dbReference type="ARBA" id="ARBA00010574"/>
    </source>
</evidence>
<dbReference type="InterPro" id="IPR004394">
    <property type="entry name" value="Iojap/RsfS/C7orf30"/>
</dbReference>
<dbReference type="AlphaFoldDB" id="A0A7C4X9U5"/>
<dbReference type="Pfam" id="PF02410">
    <property type="entry name" value="RsfS"/>
    <property type="match status" value="1"/>
</dbReference>
<dbReference type="NCBIfam" id="TIGR00090">
    <property type="entry name" value="rsfS_iojap_ybeB"/>
    <property type="match status" value="1"/>
</dbReference>